<dbReference type="Proteomes" id="UP000016638">
    <property type="component" value="Unassembled WGS sequence"/>
</dbReference>
<keyword evidence="4 6" id="KW-0378">Hydrolase</keyword>
<comment type="similarity">
    <text evidence="2 6">Belongs to the peptidase C69 family.</text>
</comment>
<dbReference type="eggNOG" id="COG4690">
    <property type="taxonomic scope" value="Bacteria"/>
</dbReference>
<evidence type="ECO:0000256" key="5">
    <source>
        <dbReference type="ARBA" id="ARBA00022997"/>
    </source>
</evidence>
<evidence type="ECO:0000313" key="7">
    <source>
        <dbReference type="EMBL" id="ERL10495.1"/>
    </source>
</evidence>
<dbReference type="Gene3D" id="3.60.60.10">
    <property type="entry name" value="Penicillin V Acylase, Chain A"/>
    <property type="match status" value="1"/>
</dbReference>
<sequence length="514" mass="56700">MSCTTILVGRDASYDGSTIIARNEDSPSGRFDSKRMQVIHPADQPRHYRAKISHVELDLPEDPLRYTSVPNADDAEGIWAAAGINTANVAMTATETITSNERVLGTDPLVELVDAQGEEGTDGFAPEAPGGIGEEDMVTLVLPYIRSAREGVERLGGLLERYGTYEMNGIAFSDVNEIWWLETVGGHHWIARRVPDDCYVTMPNQLGIDDFDLDDALGDQLGFMCSPDLGMWMDEHHLDLTMDDGLFDDEDDAYASGHRVFNPRDAFGSHSDSDHVYNTPRAWSMHRVLAPHNGWDDPSTGWGPEADDLPWCMVPERKVTVEDVKCVLSLHYQGTPYDPYGAAGTPATRGRYRPIGINRTSQLAVLQIRPHRPACCRALQWMAFGSNAFNALVPLYANVDELPDYLSNTMPHQVSTGSLYWSSRLIAALADPHYGNCVQHIERYQMAVGSKGTALVHATDKEVAGRTFDDATPDLTKANEGIADMLRTETDQVLENVLYAASMGMRNGFSRSDG</sequence>
<dbReference type="NCBIfam" id="NF033678">
    <property type="entry name" value="C69_fam_dipept"/>
    <property type="match status" value="1"/>
</dbReference>
<keyword evidence="8" id="KW-1185">Reference proteome</keyword>
<dbReference type="STRING" id="1125712.HMPREF1316_2058"/>
<comment type="caution">
    <text evidence="7">The sequence shown here is derived from an EMBL/GenBank/DDBJ whole genome shotgun (WGS) entry which is preliminary data.</text>
</comment>
<dbReference type="PATRIC" id="fig|1125712.3.peg.262"/>
<dbReference type="GO" id="GO:0006508">
    <property type="term" value="P:proteolysis"/>
    <property type="evidence" value="ECO:0007669"/>
    <property type="project" value="UniProtKB-KW"/>
</dbReference>
<dbReference type="EMBL" id="AWEZ01000008">
    <property type="protein sequence ID" value="ERL10495.1"/>
    <property type="molecule type" value="Genomic_DNA"/>
</dbReference>
<accession>U2TVY6</accession>
<protein>
    <recommendedName>
        <fullName evidence="6">Dipeptidase</fullName>
        <ecNumber evidence="6">3.4.-.-</ecNumber>
    </recommendedName>
</protein>
<dbReference type="InterPro" id="IPR005322">
    <property type="entry name" value="Peptidase_C69"/>
</dbReference>
<dbReference type="OrthoDB" id="9764088at2"/>
<evidence type="ECO:0000256" key="1">
    <source>
        <dbReference type="ARBA" id="ARBA00001670"/>
    </source>
</evidence>
<organism evidence="7 8">
    <name type="scientific">Olsenella profusa F0195</name>
    <dbReference type="NCBI Taxonomy" id="1125712"/>
    <lineage>
        <taxon>Bacteria</taxon>
        <taxon>Bacillati</taxon>
        <taxon>Actinomycetota</taxon>
        <taxon>Coriobacteriia</taxon>
        <taxon>Coriobacteriales</taxon>
        <taxon>Atopobiaceae</taxon>
        <taxon>Olsenella</taxon>
    </lineage>
</organism>
<dbReference type="PANTHER" id="PTHR12994">
    <property type="entry name" value="SECERNIN"/>
    <property type="match status" value="1"/>
</dbReference>
<proteinExistence type="inferred from homology"/>
<comment type="catalytic activity">
    <reaction evidence="1">
        <text>an L-aminoacyl-L-amino acid + H2O = 2 an L-alpha-amino acid</text>
        <dbReference type="Rhea" id="RHEA:48940"/>
        <dbReference type="ChEBI" id="CHEBI:15377"/>
        <dbReference type="ChEBI" id="CHEBI:59869"/>
        <dbReference type="ChEBI" id="CHEBI:77460"/>
        <dbReference type="EC" id="3.4.13.19"/>
    </reaction>
</comment>
<dbReference type="GO" id="GO:0070004">
    <property type="term" value="F:cysteine-type exopeptidase activity"/>
    <property type="evidence" value="ECO:0007669"/>
    <property type="project" value="InterPro"/>
</dbReference>
<evidence type="ECO:0000256" key="6">
    <source>
        <dbReference type="RuleBase" id="RU364089"/>
    </source>
</evidence>
<name>U2TVY6_9ACTN</name>
<dbReference type="GO" id="GO:0016805">
    <property type="term" value="F:dipeptidase activity"/>
    <property type="evidence" value="ECO:0007669"/>
    <property type="project" value="UniProtKB-KW"/>
</dbReference>
<dbReference type="AlphaFoldDB" id="U2TVY6"/>
<gene>
    <name evidence="7" type="ORF">HMPREF1316_2058</name>
</gene>
<evidence type="ECO:0000256" key="3">
    <source>
        <dbReference type="ARBA" id="ARBA00022670"/>
    </source>
</evidence>
<keyword evidence="5 6" id="KW-0224">Dipeptidase</keyword>
<keyword evidence="3 6" id="KW-0645">Protease</keyword>
<dbReference type="RefSeq" id="WP_021725080.1">
    <property type="nucleotide sequence ID" value="NZ_AWEZ01000008.1"/>
</dbReference>
<evidence type="ECO:0000313" key="8">
    <source>
        <dbReference type="Proteomes" id="UP000016638"/>
    </source>
</evidence>
<reference evidence="7 8" key="1">
    <citation type="submission" date="2013-08" db="EMBL/GenBank/DDBJ databases">
        <authorList>
            <person name="Durkin A.S."/>
            <person name="Haft D.R."/>
            <person name="McCorrison J."/>
            <person name="Torralba M."/>
            <person name="Gillis M."/>
            <person name="Haft D.H."/>
            <person name="Methe B."/>
            <person name="Sutton G."/>
            <person name="Nelson K.E."/>
        </authorList>
    </citation>
    <scope>NUCLEOTIDE SEQUENCE [LARGE SCALE GENOMIC DNA]</scope>
    <source>
        <strain evidence="7 8">F0195</strain>
    </source>
</reference>
<evidence type="ECO:0000256" key="2">
    <source>
        <dbReference type="ARBA" id="ARBA00007225"/>
    </source>
</evidence>
<evidence type="ECO:0000256" key="4">
    <source>
        <dbReference type="ARBA" id="ARBA00022801"/>
    </source>
</evidence>
<dbReference type="PANTHER" id="PTHR12994:SF17">
    <property type="entry name" value="LD30995P"/>
    <property type="match status" value="1"/>
</dbReference>
<dbReference type="Pfam" id="PF03577">
    <property type="entry name" value="Peptidase_C69"/>
    <property type="match status" value="1"/>
</dbReference>
<dbReference type="EC" id="3.4.-.-" evidence="6"/>
<dbReference type="InterPro" id="IPR047804">
    <property type="entry name" value="C69_dipept_A-like"/>
</dbReference>